<proteinExistence type="predicted"/>
<evidence type="ECO:0000313" key="2">
    <source>
        <dbReference type="EMBL" id="VUZ86306.1"/>
    </source>
</evidence>
<feature type="compositionally biased region" description="Basic residues" evidence="1">
    <location>
        <begin position="78"/>
        <end position="88"/>
    </location>
</feature>
<name>A0A564ZMI6_9BACT</name>
<feature type="region of interest" description="Disordered" evidence="1">
    <location>
        <begin position="1"/>
        <end position="20"/>
    </location>
</feature>
<sequence length="88" mass="9741">MKKIKSEANDRLRPEYTRSDLGPIVRGKYARRMAKESNVVVIDPTVSKAFPNEAAVNAALRGLLELAQSSTRPTTRSTRTRVKAARAT</sequence>
<feature type="compositionally biased region" description="Basic and acidic residues" evidence="1">
    <location>
        <begin position="1"/>
        <end position="18"/>
    </location>
</feature>
<dbReference type="Proteomes" id="UP000334340">
    <property type="component" value="Unassembled WGS sequence"/>
</dbReference>
<keyword evidence="3" id="KW-1185">Reference proteome</keyword>
<reference evidence="2 3" key="1">
    <citation type="submission" date="2019-07" db="EMBL/GenBank/DDBJ databases">
        <authorList>
            <person name="Cremers G."/>
        </authorList>
    </citation>
    <scope>NUCLEOTIDE SEQUENCE [LARGE SCALE GENOMIC DNA]</scope>
</reference>
<gene>
    <name evidence="2" type="ORF">MELA_02707</name>
</gene>
<accession>A0A564ZMI6</accession>
<dbReference type="EMBL" id="CABIKM010000049">
    <property type="protein sequence ID" value="VUZ86306.1"/>
    <property type="molecule type" value="Genomic_DNA"/>
</dbReference>
<evidence type="ECO:0000313" key="3">
    <source>
        <dbReference type="Proteomes" id="UP000334340"/>
    </source>
</evidence>
<feature type="region of interest" description="Disordered" evidence="1">
    <location>
        <begin position="69"/>
        <end position="88"/>
    </location>
</feature>
<protein>
    <submittedName>
        <fullName evidence="2">Uncharacterized protein</fullName>
    </submittedName>
</protein>
<evidence type="ECO:0000256" key="1">
    <source>
        <dbReference type="SAM" id="MobiDB-lite"/>
    </source>
</evidence>
<organism evidence="2 3">
    <name type="scientific">Candidatus Methylomirabilis lanthanidiphila</name>
    <dbReference type="NCBI Taxonomy" id="2211376"/>
    <lineage>
        <taxon>Bacteria</taxon>
        <taxon>Candidatus Methylomirabilota</taxon>
        <taxon>Candidatus Methylomirabilia</taxon>
        <taxon>Candidatus Methylomirabilales</taxon>
        <taxon>Candidatus Methylomirabilaceae</taxon>
        <taxon>Candidatus Methylomirabilis</taxon>
    </lineage>
</organism>
<dbReference type="AlphaFoldDB" id="A0A564ZMI6"/>